<feature type="region of interest" description="Disordered" evidence="1">
    <location>
        <begin position="1"/>
        <end position="54"/>
    </location>
</feature>
<reference evidence="3 4" key="1">
    <citation type="submission" date="2021-01" db="EMBL/GenBank/DDBJ databases">
        <title>Genomic Encyclopedia of Type Strains, Phase IV (KMG-IV): sequencing the most valuable type-strain genomes for metagenomic binning, comparative biology and taxonomic classification.</title>
        <authorList>
            <person name="Goeker M."/>
        </authorList>
    </citation>
    <scope>NUCLEOTIDE SEQUENCE [LARGE SCALE GENOMIC DNA]</scope>
    <source>
        <strain evidence="3 4">DSM 25879</strain>
    </source>
</reference>
<evidence type="ECO:0008006" key="5">
    <source>
        <dbReference type="Google" id="ProtNLM"/>
    </source>
</evidence>
<feature type="compositionally biased region" description="Basic residues" evidence="1">
    <location>
        <begin position="22"/>
        <end position="34"/>
    </location>
</feature>
<feature type="compositionally biased region" description="Basic and acidic residues" evidence="1">
    <location>
        <begin position="1"/>
        <end position="12"/>
    </location>
</feature>
<keyword evidence="2" id="KW-1133">Transmembrane helix</keyword>
<dbReference type="Proteomes" id="UP000737402">
    <property type="component" value="Unassembled WGS sequence"/>
</dbReference>
<protein>
    <recommendedName>
        <fullName evidence="5">SPOR domain-containing protein</fullName>
    </recommendedName>
</protein>
<feature type="compositionally biased region" description="Basic and acidic residues" evidence="1">
    <location>
        <begin position="84"/>
        <end position="104"/>
    </location>
</feature>
<feature type="compositionally biased region" description="Basic residues" evidence="1">
    <location>
        <begin position="106"/>
        <end position="122"/>
    </location>
</feature>
<dbReference type="EMBL" id="JAFBED010000004">
    <property type="protein sequence ID" value="MBM7620456.1"/>
    <property type="molecule type" value="Genomic_DNA"/>
</dbReference>
<evidence type="ECO:0000256" key="2">
    <source>
        <dbReference type="SAM" id="Phobius"/>
    </source>
</evidence>
<keyword evidence="2" id="KW-0812">Transmembrane</keyword>
<keyword evidence="2" id="KW-0472">Membrane</keyword>
<evidence type="ECO:0000313" key="4">
    <source>
        <dbReference type="Proteomes" id="UP000737402"/>
    </source>
</evidence>
<evidence type="ECO:0000313" key="3">
    <source>
        <dbReference type="EMBL" id="MBM7620456.1"/>
    </source>
</evidence>
<gene>
    <name evidence="3" type="ORF">JOC95_002309</name>
</gene>
<feature type="region of interest" description="Disordered" evidence="1">
    <location>
        <begin position="84"/>
        <end position="122"/>
    </location>
</feature>
<feature type="region of interest" description="Disordered" evidence="1">
    <location>
        <begin position="165"/>
        <end position="189"/>
    </location>
</feature>
<keyword evidence="4" id="KW-1185">Reference proteome</keyword>
<comment type="caution">
    <text evidence="3">The sequence shown here is derived from an EMBL/GenBank/DDBJ whole genome shotgun (WGS) entry which is preliminary data.</text>
</comment>
<dbReference type="RefSeq" id="WP_204416129.1">
    <property type="nucleotide sequence ID" value="NZ_JAFBED010000004.1"/>
</dbReference>
<evidence type="ECO:0000256" key="1">
    <source>
        <dbReference type="SAM" id="MobiDB-lite"/>
    </source>
</evidence>
<name>A0ABS2P0G5_9BACI</name>
<sequence>MLDKNHSHEVKIRINGVEKSYHRNSKKKKGKNRHGTSMEDYQNPERETPIEEDDLPLIIVDETAAAAEKKEEEDFEWVLPKEPVKPENKETTSEKTSYIEDLRQINKPKGKKSLPHSLKKKKLAPPSFSKQLIVSIVMAVGIGTCLGFIILAIMNISSDNPLNPNQPVAGSVSDQAENENTGTAGNSDGQSVTIPALGVAVLQGGALSSMEAANATIDSFKSQGFSAVAVGKDTIYVLVGIGQTVEGMKSLGTMASDKGLETYAKEFAIPERTFNSLNAQDAAVLQEGQSLYKELAATSSSLLQGGTLDSSAVEKMNGHFEKISAVKAEEMTDGPKQWKDLLVGAYQHIQQYQTSKDSSELWGAQQKLLEATAFLYQ</sequence>
<feature type="transmembrane region" description="Helical" evidence="2">
    <location>
        <begin position="132"/>
        <end position="154"/>
    </location>
</feature>
<proteinExistence type="predicted"/>
<accession>A0ABS2P0G5</accession>
<organism evidence="3 4">
    <name type="scientific">Sutcliffiella tianshenii</name>
    <dbReference type="NCBI Taxonomy" id="1463404"/>
    <lineage>
        <taxon>Bacteria</taxon>
        <taxon>Bacillati</taxon>
        <taxon>Bacillota</taxon>
        <taxon>Bacilli</taxon>
        <taxon>Bacillales</taxon>
        <taxon>Bacillaceae</taxon>
        <taxon>Sutcliffiella</taxon>
    </lineage>
</organism>